<sequence>MSPTIVVIIGCGGMGLDIARRLGTGRRLFLADFSQTVLGSATNVLKQDGYSVDGALVDVSDYASVTALALAAAEAGTIGAVIHTAGLSPNGGSARRIYEVDLVGTANVIDAFLPVATFGTSLVCISSMAGHMVSDMSPELERHLATAPRDELLNHPNLTTSESDLSGPARAYGMSKRGNLLRVQAAATAWGRRGARVNSVSPGVISTSTGRKEIEGAARKFIETSPARRVGVPQDIVSAVAFLVSPDASFITGNDLLVDGGVVSSLRWKD</sequence>
<dbReference type="PANTHER" id="PTHR42760">
    <property type="entry name" value="SHORT-CHAIN DEHYDROGENASES/REDUCTASES FAMILY MEMBER"/>
    <property type="match status" value="1"/>
</dbReference>
<accession>A0A8H5LAN8</accession>
<gene>
    <name evidence="2" type="ORF">FPCIR_7624</name>
</gene>
<dbReference type="EMBL" id="JAAOAS010000182">
    <property type="protein sequence ID" value="KAF5587216.1"/>
    <property type="molecule type" value="Genomic_DNA"/>
</dbReference>
<comment type="similarity">
    <text evidence="1">Belongs to the short-chain dehydrogenases/reductases (SDR) family.</text>
</comment>
<dbReference type="Pfam" id="PF13561">
    <property type="entry name" value="adh_short_C2"/>
    <property type="match status" value="1"/>
</dbReference>
<dbReference type="Pfam" id="PF00106">
    <property type="entry name" value="adh_short"/>
    <property type="match status" value="1"/>
</dbReference>
<dbReference type="OrthoDB" id="5840532at2759"/>
<evidence type="ECO:0000313" key="2">
    <source>
        <dbReference type="EMBL" id="KAF5587216.1"/>
    </source>
</evidence>
<dbReference type="Gene3D" id="3.40.50.720">
    <property type="entry name" value="NAD(P)-binding Rossmann-like Domain"/>
    <property type="match status" value="1"/>
</dbReference>
<dbReference type="InterPro" id="IPR002347">
    <property type="entry name" value="SDR_fam"/>
</dbReference>
<dbReference type="InterPro" id="IPR036291">
    <property type="entry name" value="NAD(P)-bd_dom_sf"/>
</dbReference>
<dbReference type="SUPFAM" id="SSF51735">
    <property type="entry name" value="NAD(P)-binding Rossmann-fold domains"/>
    <property type="match status" value="1"/>
</dbReference>
<name>A0A8H5LAN8_9HYPO</name>
<dbReference type="AlphaFoldDB" id="A0A8H5LAN8"/>
<protein>
    <submittedName>
        <fullName evidence="2">Short-chain dehydrogenase reductase sdr</fullName>
    </submittedName>
</protein>
<dbReference type="GO" id="GO:0016616">
    <property type="term" value="F:oxidoreductase activity, acting on the CH-OH group of donors, NAD or NADP as acceptor"/>
    <property type="evidence" value="ECO:0007669"/>
    <property type="project" value="TreeGrafter"/>
</dbReference>
<proteinExistence type="inferred from homology"/>
<dbReference type="CDD" id="cd05233">
    <property type="entry name" value="SDR_c"/>
    <property type="match status" value="1"/>
</dbReference>
<keyword evidence="3" id="KW-1185">Reference proteome</keyword>
<dbReference type="NCBIfam" id="NF005395">
    <property type="entry name" value="PRK06940.1"/>
    <property type="match status" value="1"/>
</dbReference>
<comment type="caution">
    <text evidence="2">The sequence shown here is derived from an EMBL/GenBank/DDBJ whole genome shotgun (WGS) entry which is preliminary data.</text>
</comment>
<dbReference type="Proteomes" id="UP000546213">
    <property type="component" value="Unassembled WGS sequence"/>
</dbReference>
<organism evidence="2 3">
    <name type="scientific">Fusarium pseudocircinatum</name>
    <dbReference type="NCBI Taxonomy" id="56676"/>
    <lineage>
        <taxon>Eukaryota</taxon>
        <taxon>Fungi</taxon>
        <taxon>Dikarya</taxon>
        <taxon>Ascomycota</taxon>
        <taxon>Pezizomycotina</taxon>
        <taxon>Sordariomycetes</taxon>
        <taxon>Hypocreomycetidae</taxon>
        <taxon>Hypocreales</taxon>
        <taxon>Nectriaceae</taxon>
        <taxon>Fusarium</taxon>
        <taxon>Fusarium fujikuroi species complex</taxon>
    </lineage>
</organism>
<evidence type="ECO:0000256" key="1">
    <source>
        <dbReference type="ARBA" id="ARBA00006484"/>
    </source>
</evidence>
<dbReference type="PRINTS" id="PR00081">
    <property type="entry name" value="GDHRDH"/>
</dbReference>
<evidence type="ECO:0000313" key="3">
    <source>
        <dbReference type="Proteomes" id="UP000546213"/>
    </source>
</evidence>
<reference evidence="2 3" key="1">
    <citation type="submission" date="2020-05" db="EMBL/GenBank/DDBJ databases">
        <title>Identification and distribution of gene clusters putatively required for synthesis of sphingolipid metabolism inhibitors in phylogenetically diverse species of the filamentous fungus Fusarium.</title>
        <authorList>
            <person name="Kim H.-S."/>
            <person name="Busman M."/>
            <person name="Brown D.W."/>
            <person name="Divon H."/>
            <person name="Uhlig S."/>
            <person name="Proctor R.H."/>
        </authorList>
    </citation>
    <scope>NUCLEOTIDE SEQUENCE [LARGE SCALE GENOMIC DNA]</scope>
    <source>
        <strain evidence="2 3">NRRL 36939</strain>
    </source>
</reference>